<dbReference type="AlphaFoldDB" id="A0A8J7SMR3"/>
<organism evidence="7 8">
    <name type="scientific">Persicirhabdus sediminis</name>
    <dbReference type="NCBI Taxonomy" id="454144"/>
    <lineage>
        <taxon>Bacteria</taxon>
        <taxon>Pseudomonadati</taxon>
        <taxon>Verrucomicrobiota</taxon>
        <taxon>Verrucomicrobiia</taxon>
        <taxon>Verrucomicrobiales</taxon>
        <taxon>Verrucomicrobiaceae</taxon>
        <taxon>Persicirhabdus</taxon>
    </lineage>
</organism>
<dbReference type="Proteomes" id="UP000624703">
    <property type="component" value="Unassembled WGS sequence"/>
</dbReference>
<dbReference type="PRINTS" id="PR00125">
    <property type="entry name" value="ATPASEDELTA"/>
</dbReference>
<proteinExistence type="predicted"/>
<evidence type="ECO:0000256" key="4">
    <source>
        <dbReference type="ARBA" id="ARBA00023065"/>
    </source>
</evidence>
<evidence type="ECO:0000256" key="5">
    <source>
        <dbReference type="ARBA" id="ARBA00023136"/>
    </source>
</evidence>
<evidence type="ECO:0000313" key="7">
    <source>
        <dbReference type="EMBL" id="MBK1792235.1"/>
    </source>
</evidence>
<keyword evidence="2" id="KW-0813">Transport</keyword>
<evidence type="ECO:0000256" key="1">
    <source>
        <dbReference type="ARBA" id="ARBA00004370"/>
    </source>
</evidence>
<accession>A0A8J7SMR3</accession>
<protein>
    <submittedName>
        <fullName evidence="7">F0F1 ATP synthase subunit delta</fullName>
    </submittedName>
</protein>
<reference evidence="7" key="1">
    <citation type="submission" date="2021-01" db="EMBL/GenBank/DDBJ databases">
        <title>Modified the classification status of verrucomicrobia.</title>
        <authorList>
            <person name="Feng X."/>
        </authorList>
    </citation>
    <scope>NUCLEOTIDE SEQUENCE</scope>
    <source>
        <strain evidence="7">_KCTC 22039</strain>
    </source>
</reference>
<dbReference type="InterPro" id="IPR000711">
    <property type="entry name" value="ATPase_OSCP/dsu"/>
</dbReference>
<dbReference type="RefSeq" id="WP_200312248.1">
    <property type="nucleotide sequence ID" value="NZ_JAENIM010000044.1"/>
</dbReference>
<keyword evidence="3" id="KW-0375">Hydrogen ion transport</keyword>
<keyword evidence="6" id="KW-0066">ATP synthesis</keyword>
<gene>
    <name evidence="7" type="ORF">JIN82_13820</name>
</gene>
<keyword evidence="8" id="KW-1185">Reference proteome</keyword>
<dbReference type="EMBL" id="JAENIM010000044">
    <property type="protein sequence ID" value="MBK1792235.1"/>
    <property type="molecule type" value="Genomic_DNA"/>
</dbReference>
<dbReference type="Pfam" id="PF00213">
    <property type="entry name" value="OSCP"/>
    <property type="match status" value="1"/>
</dbReference>
<keyword evidence="5" id="KW-0472">Membrane</keyword>
<evidence type="ECO:0000256" key="2">
    <source>
        <dbReference type="ARBA" id="ARBA00022448"/>
    </source>
</evidence>
<evidence type="ECO:0000256" key="3">
    <source>
        <dbReference type="ARBA" id="ARBA00022781"/>
    </source>
</evidence>
<dbReference type="GO" id="GO:0016020">
    <property type="term" value="C:membrane"/>
    <property type="evidence" value="ECO:0007669"/>
    <property type="project" value="UniProtKB-SubCell"/>
</dbReference>
<evidence type="ECO:0000313" key="8">
    <source>
        <dbReference type="Proteomes" id="UP000624703"/>
    </source>
</evidence>
<comment type="caution">
    <text evidence="7">The sequence shown here is derived from an EMBL/GenBank/DDBJ whole genome shotgun (WGS) entry which is preliminary data.</text>
</comment>
<keyword evidence="4" id="KW-0406">Ion transport</keyword>
<sequence>MKASKDAVKAAKRIFQLCLVDGRLDEQKVLTAVRKIGERKPRGYRGILQTLQRLVRLDVESRTVTVESAVELDAASRQRIEDSLVAKYGAGLAFNYSINAELLGGTRIRVGNDVWDGSVQSRLNRLVNSI</sequence>
<comment type="subcellular location">
    <subcellularLocation>
        <location evidence="1">Membrane</location>
    </subcellularLocation>
</comment>
<dbReference type="GO" id="GO:0046933">
    <property type="term" value="F:proton-transporting ATP synthase activity, rotational mechanism"/>
    <property type="evidence" value="ECO:0007669"/>
    <property type="project" value="InterPro"/>
</dbReference>
<name>A0A8J7SMR3_9BACT</name>
<evidence type="ECO:0000256" key="6">
    <source>
        <dbReference type="ARBA" id="ARBA00023310"/>
    </source>
</evidence>